<keyword evidence="2" id="KW-0378">Hydrolase</keyword>
<dbReference type="AlphaFoldDB" id="A0AAJ1UCD9"/>
<dbReference type="InterPro" id="IPR050266">
    <property type="entry name" value="AB_hydrolase_sf"/>
</dbReference>
<dbReference type="PRINTS" id="PR00111">
    <property type="entry name" value="ABHYDROLASE"/>
</dbReference>
<protein>
    <submittedName>
        <fullName evidence="2">3-oxoadipate enol-lactonase</fullName>
        <ecNumber evidence="2">3.1.1.24</ecNumber>
    </submittedName>
</protein>
<name>A0AAJ1UCD9_9RHOB</name>
<keyword evidence="3" id="KW-1185">Reference proteome</keyword>
<dbReference type="Proteomes" id="UP001227162">
    <property type="component" value="Unassembled WGS sequence"/>
</dbReference>
<comment type="caution">
    <text evidence="2">The sequence shown here is derived from an EMBL/GenBank/DDBJ whole genome shotgun (WGS) entry which is preliminary data.</text>
</comment>
<dbReference type="Pfam" id="PF00561">
    <property type="entry name" value="Abhydrolase_1"/>
    <property type="match status" value="1"/>
</dbReference>
<evidence type="ECO:0000313" key="2">
    <source>
        <dbReference type="EMBL" id="MDQ2093342.1"/>
    </source>
</evidence>
<dbReference type="RefSeq" id="WP_317624935.1">
    <property type="nucleotide sequence ID" value="NZ_JANFFA010000001.1"/>
</dbReference>
<dbReference type="GO" id="GO:0047570">
    <property type="term" value="F:3-oxoadipate enol-lactonase activity"/>
    <property type="evidence" value="ECO:0007669"/>
    <property type="project" value="UniProtKB-EC"/>
</dbReference>
<proteinExistence type="predicted"/>
<evidence type="ECO:0000259" key="1">
    <source>
        <dbReference type="Pfam" id="PF00561"/>
    </source>
</evidence>
<organism evidence="2 3">
    <name type="scientific">Rhodalgimonas zhirmunskyi</name>
    <dbReference type="NCBI Taxonomy" id="2964767"/>
    <lineage>
        <taxon>Bacteria</taxon>
        <taxon>Pseudomonadati</taxon>
        <taxon>Pseudomonadota</taxon>
        <taxon>Alphaproteobacteria</taxon>
        <taxon>Rhodobacterales</taxon>
        <taxon>Roseobacteraceae</taxon>
        <taxon>Rhodalgimonas</taxon>
    </lineage>
</organism>
<dbReference type="NCBIfam" id="TIGR02427">
    <property type="entry name" value="protocat_pcaD"/>
    <property type="match status" value="1"/>
</dbReference>
<dbReference type="InterPro" id="IPR000073">
    <property type="entry name" value="AB_hydrolase_1"/>
</dbReference>
<reference evidence="2" key="1">
    <citation type="submission" date="2022-07" db="EMBL/GenBank/DDBJ databases">
        <authorList>
            <person name="Otstavnykh N."/>
            <person name="Isaeva M."/>
            <person name="Bystritskaya E."/>
        </authorList>
    </citation>
    <scope>NUCLEOTIDE SEQUENCE</scope>
    <source>
        <strain evidence="2">10Alg 79</strain>
    </source>
</reference>
<evidence type="ECO:0000313" key="3">
    <source>
        <dbReference type="Proteomes" id="UP001227162"/>
    </source>
</evidence>
<reference evidence="2" key="2">
    <citation type="submission" date="2023-04" db="EMBL/GenBank/DDBJ databases">
        <title>'Rhodoalgimonas zhirmunskyi' gen. nov., isolated from a red alga.</title>
        <authorList>
            <person name="Nedashkovskaya O.I."/>
            <person name="Otstavnykh N.Y."/>
            <person name="Bystritskaya E.P."/>
            <person name="Balabanova L.A."/>
            <person name="Isaeva M.P."/>
        </authorList>
    </citation>
    <scope>NUCLEOTIDE SEQUENCE</scope>
    <source>
        <strain evidence="2">10Alg 79</strain>
    </source>
</reference>
<dbReference type="Gene3D" id="3.40.50.1820">
    <property type="entry name" value="alpha/beta hydrolase"/>
    <property type="match status" value="1"/>
</dbReference>
<dbReference type="EMBL" id="JANFFA010000001">
    <property type="protein sequence ID" value="MDQ2093342.1"/>
    <property type="molecule type" value="Genomic_DNA"/>
</dbReference>
<feature type="domain" description="AB hydrolase-1" evidence="1">
    <location>
        <begin position="22"/>
        <end position="243"/>
    </location>
</feature>
<dbReference type="SUPFAM" id="SSF53474">
    <property type="entry name" value="alpha/beta-Hydrolases"/>
    <property type="match status" value="1"/>
</dbReference>
<dbReference type="EC" id="3.1.1.24" evidence="2"/>
<dbReference type="InterPro" id="IPR029058">
    <property type="entry name" value="AB_hydrolase_fold"/>
</dbReference>
<accession>A0AAJ1UCD9</accession>
<dbReference type="GO" id="GO:0042952">
    <property type="term" value="P:beta-ketoadipate pathway"/>
    <property type="evidence" value="ECO:0007669"/>
    <property type="project" value="InterPro"/>
</dbReference>
<dbReference type="PANTHER" id="PTHR43798">
    <property type="entry name" value="MONOACYLGLYCEROL LIPASE"/>
    <property type="match status" value="1"/>
</dbReference>
<gene>
    <name evidence="2" type="primary">pcaD</name>
    <name evidence="2" type="ORF">NOI20_04410</name>
</gene>
<dbReference type="InterPro" id="IPR026968">
    <property type="entry name" value="PcaD/CatD"/>
</dbReference>
<sequence length="259" mass="27364">MAFVTLNGVTLHYRYSGGNGVPVIFLNSLGTDFRIWEDVIADLPTGAPVLCMDKRGHGLSDDAPITMDALVQDAAALMDHLGLKSALICGVSVGGMIAQGLAASRPDLMAGLVLCCTGTQIGDAEGWNARIETVRSDGIASMADAILERWFSETFRTTRLADLAGYRNMLTRTSADGYAGVCAAIRDSDLTARTARLTVPTKCVAGADDLATPPSLVKTLAGLIEGTDFEVLENCGHLPPIEQPAATARAVCRIHEMLK</sequence>